<feature type="compositionally biased region" description="Basic residues" evidence="1">
    <location>
        <begin position="27"/>
        <end position="36"/>
    </location>
</feature>
<proteinExistence type="predicted"/>
<dbReference type="Proteomes" id="UP000013307">
    <property type="component" value="Chromosome"/>
</dbReference>
<organism evidence="2 3">
    <name type="scientific">Archaeoglobus sulfaticallidus PM70-1</name>
    <dbReference type="NCBI Taxonomy" id="387631"/>
    <lineage>
        <taxon>Archaea</taxon>
        <taxon>Methanobacteriati</taxon>
        <taxon>Methanobacteriota</taxon>
        <taxon>Archaeoglobi</taxon>
        <taxon>Archaeoglobales</taxon>
        <taxon>Archaeoglobaceae</taxon>
        <taxon>Archaeoglobus</taxon>
    </lineage>
</organism>
<accession>N0BLE0</accession>
<dbReference type="KEGG" id="ast:Asulf_01370"/>
<protein>
    <submittedName>
        <fullName evidence="2">Uncharacterized protein</fullName>
    </submittedName>
</protein>
<evidence type="ECO:0000313" key="3">
    <source>
        <dbReference type="Proteomes" id="UP000013307"/>
    </source>
</evidence>
<dbReference type="AlphaFoldDB" id="N0BLE0"/>
<keyword evidence="3" id="KW-1185">Reference proteome</keyword>
<name>N0BLE0_9EURY</name>
<dbReference type="EMBL" id="CP005290">
    <property type="protein sequence ID" value="AGK61361.1"/>
    <property type="molecule type" value="Genomic_DNA"/>
</dbReference>
<evidence type="ECO:0000313" key="2">
    <source>
        <dbReference type="EMBL" id="AGK61361.1"/>
    </source>
</evidence>
<sequence length="61" mass="7041">MNEIHDYNVFFSSLIRINRPNLRKIAKKARHSKAKPVRILSGKAKPSSEARKVARKPRSQD</sequence>
<feature type="compositionally biased region" description="Basic and acidic residues" evidence="1">
    <location>
        <begin position="46"/>
        <end position="61"/>
    </location>
</feature>
<reference evidence="2 3" key="1">
    <citation type="journal article" date="2013" name="Genome Announc.">
        <title>Complete Genome Sequence of the Thermophilic and Facultatively Chemolithoautotrophic Sulfate Reducer Archaeoglobus sulfaticallidus Strain PM70-1T.</title>
        <authorList>
            <person name="Stokke R."/>
            <person name="Hocking W.P."/>
            <person name="Steinsbu B.O."/>
            <person name="Steen I.H."/>
        </authorList>
    </citation>
    <scope>NUCLEOTIDE SEQUENCE [LARGE SCALE GENOMIC DNA]</scope>
    <source>
        <strain evidence="2">PM70-1</strain>
    </source>
</reference>
<feature type="region of interest" description="Disordered" evidence="1">
    <location>
        <begin position="27"/>
        <end position="61"/>
    </location>
</feature>
<dbReference type="HOGENOM" id="CLU_2911294_0_0_2"/>
<evidence type="ECO:0000256" key="1">
    <source>
        <dbReference type="SAM" id="MobiDB-lite"/>
    </source>
</evidence>
<gene>
    <name evidence="2" type="ORF">Asulf_01370</name>
</gene>